<proteinExistence type="predicted"/>
<dbReference type="Proteomes" id="UP000216498">
    <property type="component" value="Unassembled WGS sequence"/>
</dbReference>
<keyword evidence="3" id="KW-1185">Reference proteome</keyword>
<feature type="compositionally biased region" description="Basic and acidic residues" evidence="1">
    <location>
        <begin position="219"/>
        <end position="228"/>
    </location>
</feature>
<organism evidence="2 3">
    <name type="scientific">Virgibacillus indicus</name>
    <dbReference type="NCBI Taxonomy" id="2024554"/>
    <lineage>
        <taxon>Bacteria</taxon>
        <taxon>Bacillati</taxon>
        <taxon>Bacillota</taxon>
        <taxon>Bacilli</taxon>
        <taxon>Bacillales</taxon>
        <taxon>Bacillaceae</taxon>
        <taxon>Virgibacillus</taxon>
    </lineage>
</organism>
<evidence type="ECO:0000313" key="2">
    <source>
        <dbReference type="EMBL" id="OZU88857.1"/>
    </source>
</evidence>
<sequence>MYDDSAIAQTAYNESINGLNQSTLILRNWEYNPNNQLMEVTIETVHTGTDAVEPTFTFEAKGKETKETYPAKKVYESDNIMVVQIENVPTEYHVIGLFVTEHRDEKILKQEYKRQLKNDSDVATTALDEIKESDLPKPEEVIIVGDYREIEVNKNLVTKSDRAYQKETIIADMNRIKQEISVIIHENIPFQEELMATLSKEKTALQGEMEFETEEEQDETNKEIEQKDNAIFRAKEEIEQHKTKVKELREKYKNREEKLNALLHPERQLEKEKQQMKEQKQQQQEEKKKDKAPKKEGE</sequence>
<name>A0A265NAK1_9BACI</name>
<dbReference type="AlphaFoldDB" id="A0A265NAK1"/>
<feature type="region of interest" description="Disordered" evidence="1">
    <location>
        <begin position="209"/>
        <end position="228"/>
    </location>
</feature>
<accession>A0A265NAK1</accession>
<evidence type="ECO:0000256" key="1">
    <source>
        <dbReference type="SAM" id="MobiDB-lite"/>
    </source>
</evidence>
<protein>
    <submittedName>
        <fullName evidence="2">Uncharacterized protein</fullName>
    </submittedName>
</protein>
<feature type="compositionally biased region" description="Acidic residues" evidence="1">
    <location>
        <begin position="209"/>
        <end position="218"/>
    </location>
</feature>
<dbReference type="OrthoDB" id="2961797at2"/>
<gene>
    <name evidence="2" type="ORF">CIL03_10115</name>
</gene>
<comment type="caution">
    <text evidence="2">The sequence shown here is derived from an EMBL/GenBank/DDBJ whole genome shotgun (WGS) entry which is preliminary data.</text>
</comment>
<dbReference type="EMBL" id="NPMS01000004">
    <property type="protein sequence ID" value="OZU88857.1"/>
    <property type="molecule type" value="Genomic_DNA"/>
</dbReference>
<reference evidence="2 3" key="1">
    <citation type="submission" date="2017-08" db="EMBL/GenBank/DDBJ databases">
        <title>Virgibacillus indicus sp. nov. and Virgibacillus profoundi sp. nov, two moderately halophilic bacteria isolated from marine sediment by using the Microfluidic Streak Plate.</title>
        <authorList>
            <person name="Xu B."/>
            <person name="Hu B."/>
            <person name="Wang J."/>
            <person name="Zhu Y."/>
            <person name="Huang L."/>
            <person name="Du W."/>
            <person name="Huang Y."/>
        </authorList>
    </citation>
    <scope>NUCLEOTIDE SEQUENCE [LARGE SCALE GENOMIC DNA]</scope>
    <source>
        <strain evidence="2 3">IO3-P2-C2</strain>
    </source>
</reference>
<evidence type="ECO:0000313" key="3">
    <source>
        <dbReference type="Proteomes" id="UP000216498"/>
    </source>
</evidence>
<feature type="region of interest" description="Disordered" evidence="1">
    <location>
        <begin position="256"/>
        <end position="298"/>
    </location>
</feature>